<name>A0A0F4Z700_9PEZI</name>
<organism evidence="5 6">
    <name type="scientific">Thielaviopsis punctulata</name>
    <dbReference type="NCBI Taxonomy" id="72032"/>
    <lineage>
        <taxon>Eukaryota</taxon>
        <taxon>Fungi</taxon>
        <taxon>Dikarya</taxon>
        <taxon>Ascomycota</taxon>
        <taxon>Pezizomycotina</taxon>
        <taxon>Sordariomycetes</taxon>
        <taxon>Hypocreomycetidae</taxon>
        <taxon>Microascales</taxon>
        <taxon>Ceratocystidaceae</taxon>
        <taxon>Thielaviopsis</taxon>
    </lineage>
</organism>
<dbReference type="OrthoDB" id="5574718at2759"/>
<sequence>MASTVATVPKPFTAIEDDVQLTIARLMEGGQEDDETCRDLDKLTKLFTEDKAAQEKKEYQTITRVVDADCVDTLLGYLDMRQPDIVRGHATLTMSAYFQAAGEPGAQKLKAFFFSRIERGTYDDYIVAFCVAAAAFPVVPEVTAEVFLKEGFLSSLGPLMRRKWKSRKVETACLDMLSAACMNSLCRDAVNKYCLEWLDEIVEQDPEGSPKPKTTEPQHDQQEGSISSRRHSQQVQKMAAVILAKLQALPAPPNNDPENKVAVAATSIEDLSHMFTEMLVDDDRDKSHSQAIEGLAYASLQPTVKEILAHDTSFLKNLLKQLETTSPRSPATYGALSVLVNLTRFLPALSDEEEKMNQLKAYANAAGKISGPSPLDDEQHVEARCGKVFEAGVMPVLVMHSKSGSPASLMLIVNIVNSIATTKSLRGKLAQQGAIKLLLTAWAALPASNEAGKYMAAHALARIMVSTNPAMVFGGNRNISQHAAIPPLKMLLTPPETNGRRDLLPTFEALMALTNLASMNDSDTQRSIVRSCWDKVEDLLLANNPLISKAAMELVCNLVQDPEGIALYADGSPQAINRLHILLALADSEDEGTRSAAGGALASISEFDGVIDGILQREKGVRVVLGMCDEENEDLRHRAAVIIYNMLAADTEAGARARKRLKESNGVQVLMACAKTSRRSEVVEVIVQALKLLLESQD</sequence>
<protein>
    <recommendedName>
        <fullName evidence="4">UNC-45/Cro1/She4 central domain-containing protein</fullName>
    </recommendedName>
</protein>
<feature type="compositionally biased region" description="Basic and acidic residues" evidence="3">
    <location>
        <begin position="208"/>
        <end position="222"/>
    </location>
</feature>
<dbReference type="PANTHER" id="PTHR45994">
    <property type="entry name" value="FI21225P1"/>
    <property type="match status" value="1"/>
</dbReference>
<dbReference type="InterPro" id="IPR024660">
    <property type="entry name" value="UCS_central_dom"/>
</dbReference>
<feature type="region of interest" description="Disordered" evidence="3">
    <location>
        <begin position="205"/>
        <end position="231"/>
    </location>
</feature>
<dbReference type="GO" id="GO:0051879">
    <property type="term" value="F:Hsp90 protein binding"/>
    <property type="evidence" value="ECO:0007669"/>
    <property type="project" value="TreeGrafter"/>
</dbReference>
<evidence type="ECO:0000313" key="6">
    <source>
        <dbReference type="Proteomes" id="UP000033483"/>
    </source>
</evidence>
<dbReference type="AlphaFoldDB" id="A0A0F4Z700"/>
<comment type="subcellular location">
    <subcellularLocation>
        <location evidence="1">Cytoplasm</location>
    </subcellularLocation>
</comment>
<evidence type="ECO:0000313" key="5">
    <source>
        <dbReference type="EMBL" id="KKA26277.1"/>
    </source>
</evidence>
<proteinExistence type="predicted"/>
<comment type="caution">
    <text evidence="5">The sequence shown here is derived from an EMBL/GenBank/DDBJ whole genome shotgun (WGS) entry which is preliminary data.</text>
</comment>
<dbReference type="Gene3D" id="1.25.10.10">
    <property type="entry name" value="Leucine-rich Repeat Variant"/>
    <property type="match status" value="1"/>
</dbReference>
<dbReference type="InterPro" id="IPR011989">
    <property type="entry name" value="ARM-like"/>
</dbReference>
<keyword evidence="2" id="KW-0963">Cytoplasm</keyword>
<dbReference type="EMBL" id="LAEV01002237">
    <property type="protein sequence ID" value="KKA26277.1"/>
    <property type="molecule type" value="Genomic_DNA"/>
</dbReference>
<evidence type="ECO:0000256" key="3">
    <source>
        <dbReference type="SAM" id="MobiDB-lite"/>
    </source>
</evidence>
<dbReference type="Proteomes" id="UP000033483">
    <property type="component" value="Unassembled WGS sequence"/>
</dbReference>
<dbReference type="Pfam" id="PF11701">
    <property type="entry name" value="UNC45-central"/>
    <property type="match status" value="1"/>
</dbReference>
<evidence type="ECO:0000256" key="1">
    <source>
        <dbReference type="ARBA" id="ARBA00004496"/>
    </source>
</evidence>
<reference evidence="5 6" key="1">
    <citation type="submission" date="2015-03" db="EMBL/GenBank/DDBJ databases">
        <authorList>
            <person name="Radwan O."/>
            <person name="Al-Naeli F.A."/>
            <person name="Rendon G.A."/>
            <person name="Fields C."/>
        </authorList>
    </citation>
    <scope>NUCLEOTIDE SEQUENCE [LARGE SCALE GENOMIC DNA]</scope>
    <source>
        <strain evidence="5">CR-DP1</strain>
    </source>
</reference>
<dbReference type="InterPro" id="IPR016024">
    <property type="entry name" value="ARM-type_fold"/>
</dbReference>
<dbReference type="SUPFAM" id="SSF48371">
    <property type="entry name" value="ARM repeat"/>
    <property type="match status" value="1"/>
</dbReference>
<evidence type="ECO:0000259" key="4">
    <source>
        <dbReference type="Pfam" id="PF11701"/>
    </source>
</evidence>
<evidence type="ECO:0000256" key="2">
    <source>
        <dbReference type="ARBA" id="ARBA00022490"/>
    </source>
</evidence>
<gene>
    <name evidence="5" type="ORF">TD95_000005</name>
</gene>
<feature type="domain" description="UNC-45/Cro1/She4 central" evidence="4">
    <location>
        <begin position="69"/>
        <end position="246"/>
    </location>
</feature>
<dbReference type="GO" id="GO:0005737">
    <property type="term" value="C:cytoplasm"/>
    <property type="evidence" value="ECO:0007669"/>
    <property type="project" value="UniProtKB-SubCell"/>
</dbReference>
<dbReference type="PANTHER" id="PTHR45994:SF1">
    <property type="entry name" value="FI21225P1"/>
    <property type="match status" value="1"/>
</dbReference>
<accession>A0A0F4Z700</accession>
<keyword evidence="6" id="KW-1185">Reference proteome</keyword>